<protein>
    <recommendedName>
        <fullName evidence="1">DSBA-like thioredoxin domain-containing protein</fullName>
    </recommendedName>
</protein>
<evidence type="ECO:0000259" key="1">
    <source>
        <dbReference type="Pfam" id="PF01323"/>
    </source>
</evidence>
<accession>A0A9W8B186</accession>
<keyword evidence="3" id="KW-1185">Reference proteome</keyword>
<organism evidence="2 3">
    <name type="scientific">Dimargaris verticillata</name>
    <dbReference type="NCBI Taxonomy" id="2761393"/>
    <lineage>
        <taxon>Eukaryota</taxon>
        <taxon>Fungi</taxon>
        <taxon>Fungi incertae sedis</taxon>
        <taxon>Zoopagomycota</taxon>
        <taxon>Kickxellomycotina</taxon>
        <taxon>Dimargaritomycetes</taxon>
        <taxon>Dimargaritales</taxon>
        <taxon>Dimargaritaceae</taxon>
        <taxon>Dimargaris</taxon>
    </lineage>
</organism>
<dbReference type="PANTHER" id="PTHR13887">
    <property type="entry name" value="GLUTATHIONE S-TRANSFERASE KAPPA"/>
    <property type="match status" value="1"/>
</dbReference>
<reference evidence="2" key="1">
    <citation type="submission" date="2022-07" db="EMBL/GenBank/DDBJ databases">
        <title>Phylogenomic reconstructions and comparative analyses of Kickxellomycotina fungi.</title>
        <authorList>
            <person name="Reynolds N.K."/>
            <person name="Stajich J.E."/>
            <person name="Barry K."/>
            <person name="Grigoriev I.V."/>
            <person name="Crous P."/>
            <person name="Smith M.E."/>
        </authorList>
    </citation>
    <scope>NUCLEOTIDE SEQUENCE</scope>
    <source>
        <strain evidence="2">RSA 567</strain>
    </source>
</reference>
<dbReference type="PANTHER" id="PTHR13887:SF41">
    <property type="entry name" value="THIOREDOXIN SUPERFAMILY PROTEIN"/>
    <property type="match status" value="1"/>
</dbReference>
<dbReference type="Pfam" id="PF01323">
    <property type="entry name" value="DSBA"/>
    <property type="match status" value="1"/>
</dbReference>
<name>A0A9W8B186_9FUNG</name>
<proteinExistence type="predicted"/>
<dbReference type="AlphaFoldDB" id="A0A9W8B186"/>
<dbReference type="OrthoDB" id="1930760at2759"/>
<evidence type="ECO:0000313" key="3">
    <source>
        <dbReference type="Proteomes" id="UP001151582"/>
    </source>
</evidence>
<comment type="caution">
    <text evidence="2">The sequence shown here is derived from an EMBL/GenBank/DDBJ whole genome shotgun (WGS) entry which is preliminary data.</text>
</comment>
<dbReference type="InterPro" id="IPR036249">
    <property type="entry name" value="Thioredoxin-like_sf"/>
</dbReference>
<dbReference type="SUPFAM" id="SSF52833">
    <property type="entry name" value="Thioredoxin-like"/>
    <property type="match status" value="1"/>
</dbReference>
<dbReference type="Proteomes" id="UP001151582">
    <property type="component" value="Unassembled WGS sequence"/>
</dbReference>
<dbReference type="Gene3D" id="3.40.30.10">
    <property type="entry name" value="Glutaredoxin"/>
    <property type="match status" value="1"/>
</dbReference>
<gene>
    <name evidence="2" type="ORF">H4R34_003910</name>
</gene>
<dbReference type="GO" id="GO:0016491">
    <property type="term" value="F:oxidoreductase activity"/>
    <property type="evidence" value="ECO:0007669"/>
    <property type="project" value="InterPro"/>
</dbReference>
<dbReference type="InterPro" id="IPR001853">
    <property type="entry name" value="DSBA-like_thioredoxin_dom"/>
</dbReference>
<dbReference type="EMBL" id="JANBQB010000415">
    <property type="protein sequence ID" value="KAJ1976609.1"/>
    <property type="molecule type" value="Genomic_DNA"/>
</dbReference>
<feature type="domain" description="DSBA-like thioredoxin" evidence="1">
    <location>
        <begin position="7"/>
        <end position="205"/>
    </location>
</feature>
<sequence length="233" mass="26447">MEPKVLTIEYAFDFVCPWSYIFKKRLMRAVRVAQSVRKDVEFNIIWRPFILHPNMLNQTKQTLVQGLVESKGPAKANKILEGLKDAAAAEGLPIHFNGPVGSTGIAHTLVAVAAEFGKSEEMIDRLFHAYFVEQRDIASYTTLYPIFDEFDFDRKWLKEQEYGLKLKPVVKNLIEENTNIGITGTPFVIFNKTFGLAGAHPVEKLMFIMDSLLNNEQPSGLTLMMFQPSSIEE</sequence>
<evidence type="ECO:0000313" key="2">
    <source>
        <dbReference type="EMBL" id="KAJ1976609.1"/>
    </source>
</evidence>